<dbReference type="SMR" id="B4PAU8"/>
<dbReference type="OrthoDB" id="414826at2759"/>
<dbReference type="GO" id="GO:0005576">
    <property type="term" value="C:extracellular region"/>
    <property type="evidence" value="ECO:0007669"/>
    <property type="project" value="UniProtKB-SubCell"/>
</dbReference>
<dbReference type="HOGENOM" id="CLU_035730_7_0_1"/>
<sequence>MIGSLLVPLILLLPMASGYNYCNNKTHKCVLENKKHFMCHLQDFPIYGNDTKFFASVPNNLKMQRIVLDILNQLRNEFAGGELTTKGNKKFARARRMRRLLWDKELAYMGHNHASTLSLMPSPCRSTLRFPHVGEAIALVTRREKVNLKEIYSMAFNSMFAEYRDVVDPDGLLQAFEPTRDSKVHYFTNLISDRVSRVGCGIAVGSDCHPSFKFCHFVTCYFDFSNLPGSYVYKAGDPTSSCDDWGVVSSDKFANLCKNSGEIFPHDQGDRVE</sequence>
<protein>
    <recommendedName>
        <fullName evidence="4">SCP domain-containing protein</fullName>
    </recommendedName>
</protein>
<reference evidence="5 6" key="2">
    <citation type="journal article" date="2007" name="PLoS Biol.">
        <title>Principles of genome evolution in the Drosophila melanogaster species group.</title>
        <authorList>
            <person name="Ranz J.M."/>
            <person name="Maurin D."/>
            <person name="Chan Y.S."/>
            <person name="von Grotthuss M."/>
            <person name="Hillier L.W."/>
            <person name="Roote J."/>
            <person name="Ashburner M."/>
            <person name="Bergman C.M."/>
        </authorList>
    </citation>
    <scope>NUCLEOTIDE SEQUENCE [LARGE SCALE GENOMIC DNA]</scope>
    <source>
        <strain evidence="6">Tai18E2 / Tucson 14021-0261.01</strain>
    </source>
</reference>
<dbReference type="SMART" id="SM00198">
    <property type="entry name" value="SCP"/>
    <property type="match status" value="1"/>
</dbReference>
<evidence type="ECO:0000313" key="6">
    <source>
        <dbReference type="Proteomes" id="UP000002282"/>
    </source>
</evidence>
<dbReference type="eggNOG" id="KOG3017">
    <property type="taxonomic scope" value="Eukaryota"/>
</dbReference>
<dbReference type="Proteomes" id="UP000002282">
    <property type="component" value="Chromosome 2R"/>
</dbReference>
<keyword evidence="2" id="KW-0964">Secreted</keyword>
<feature type="signal peptide" evidence="3">
    <location>
        <begin position="1"/>
        <end position="18"/>
    </location>
</feature>
<dbReference type="KEGG" id="dya:Dyak_GE11483"/>
<evidence type="ECO:0000256" key="2">
    <source>
        <dbReference type="ARBA" id="ARBA00022525"/>
    </source>
</evidence>
<dbReference type="Pfam" id="PF00188">
    <property type="entry name" value="CAP"/>
    <property type="match status" value="1"/>
</dbReference>
<dbReference type="CDD" id="cd05380">
    <property type="entry name" value="CAP_euk"/>
    <property type="match status" value="1"/>
</dbReference>
<keyword evidence="3" id="KW-0732">Signal</keyword>
<dbReference type="SUPFAM" id="SSF55797">
    <property type="entry name" value="PR-1-like"/>
    <property type="match status" value="1"/>
</dbReference>
<accession>B4PAU8</accession>
<dbReference type="Gene3D" id="3.40.33.10">
    <property type="entry name" value="CAP"/>
    <property type="match status" value="1"/>
</dbReference>
<dbReference type="EMBL" id="CM000158">
    <property type="protein sequence ID" value="EDW92488.2"/>
    <property type="molecule type" value="Genomic_DNA"/>
</dbReference>
<gene>
    <name evidence="5" type="primary">Dyak\GE11483</name>
    <name evidence="5" type="synonym">dyak_GLEANR_11811</name>
    <name evidence="5" type="synonym">GE11483</name>
    <name evidence="5" type="ORF">Dyak_GE11483</name>
</gene>
<evidence type="ECO:0000313" key="5">
    <source>
        <dbReference type="EMBL" id="EDW92488.2"/>
    </source>
</evidence>
<dbReference type="AlphaFoldDB" id="B4PAU8"/>
<evidence type="ECO:0000256" key="3">
    <source>
        <dbReference type="SAM" id="SignalP"/>
    </source>
</evidence>
<proteinExistence type="predicted"/>
<evidence type="ECO:0000256" key="1">
    <source>
        <dbReference type="ARBA" id="ARBA00004613"/>
    </source>
</evidence>
<dbReference type="InterPro" id="IPR014044">
    <property type="entry name" value="CAP_dom"/>
</dbReference>
<feature type="domain" description="SCP" evidence="4">
    <location>
        <begin position="62"/>
        <end position="229"/>
    </location>
</feature>
<evidence type="ECO:0000259" key="4">
    <source>
        <dbReference type="SMART" id="SM00198"/>
    </source>
</evidence>
<comment type="subcellular location">
    <subcellularLocation>
        <location evidence="1">Secreted</location>
    </subcellularLocation>
</comment>
<organism evidence="5 6">
    <name type="scientific">Drosophila yakuba</name>
    <name type="common">Fruit fly</name>
    <dbReference type="NCBI Taxonomy" id="7245"/>
    <lineage>
        <taxon>Eukaryota</taxon>
        <taxon>Metazoa</taxon>
        <taxon>Ecdysozoa</taxon>
        <taxon>Arthropoda</taxon>
        <taxon>Hexapoda</taxon>
        <taxon>Insecta</taxon>
        <taxon>Pterygota</taxon>
        <taxon>Neoptera</taxon>
        <taxon>Endopterygota</taxon>
        <taxon>Diptera</taxon>
        <taxon>Brachycera</taxon>
        <taxon>Muscomorpha</taxon>
        <taxon>Ephydroidea</taxon>
        <taxon>Drosophilidae</taxon>
        <taxon>Drosophila</taxon>
        <taxon>Sophophora</taxon>
    </lineage>
</organism>
<feature type="chain" id="PRO_5006458859" description="SCP domain-containing protein" evidence="3">
    <location>
        <begin position="19"/>
        <end position="273"/>
    </location>
</feature>
<reference evidence="5 6" key="1">
    <citation type="journal article" date="2007" name="Nature">
        <title>Evolution of genes and genomes on the Drosophila phylogeny.</title>
        <authorList>
            <consortium name="Drosophila 12 Genomes Consortium"/>
            <person name="Clark A.G."/>
            <person name="Eisen M.B."/>
            <person name="Smith D.R."/>
            <person name="Bergman C.M."/>
            <person name="Oliver B."/>
            <person name="Markow T.A."/>
            <person name="Kaufman T.C."/>
            <person name="Kellis M."/>
            <person name="Gelbart W."/>
            <person name="Iyer V.N."/>
            <person name="Pollard D.A."/>
            <person name="Sackton T.B."/>
            <person name="Larracuente A.M."/>
            <person name="Singh N.D."/>
            <person name="Abad J.P."/>
            <person name="Abt D.N."/>
            <person name="Adryan B."/>
            <person name="Aguade M."/>
            <person name="Akashi H."/>
            <person name="Anderson W.W."/>
            <person name="Aquadro C.F."/>
            <person name="Ardell D.H."/>
            <person name="Arguello R."/>
            <person name="Artieri C.G."/>
            <person name="Barbash D.A."/>
            <person name="Barker D."/>
            <person name="Barsanti P."/>
            <person name="Batterham P."/>
            <person name="Batzoglou S."/>
            <person name="Begun D."/>
            <person name="Bhutkar A."/>
            <person name="Blanco E."/>
            <person name="Bosak S.A."/>
            <person name="Bradley R.K."/>
            <person name="Brand A.D."/>
            <person name="Brent M.R."/>
            <person name="Brooks A.N."/>
            <person name="Brown R.H."/>
            <person name="Butlin R.K."/>
            <person name="Caggese C."/>
            <person name="Calvi B.R."/>
            <person name="Bernardo de Carvalho A."/>
            <person name="Caspi A."/>
            <person name="Castrezana S."/>
            <person name="Celniker S.E."/>
            <person name="Chang J.L."/>
            <person name="Chapple C."/>
            <person name="Chatterji S."/>
            <person name="Chinwalla A."/>
            <person name="Civetta A."/>
            <person name="Clifton S.W."/>
            <person name="Comeron J.M."/>
            <person name="Costello J.C."/>
            <person name="Coyne J.A."/>
            <person name="Daub J."/>
            <person name="David R.G."/>
            <person name="Delcher A.L."/>
            <person name="Delehaunty K."/>
            <person name="Do C.B."/>
            <person name="Ebling H."/>
            <person name="Edwards K."/>
            <person name="Eickbush T."/>
            <person name="Evans J.D."/>
            <person name="Filipski A."/>
            <person name="Findeiss S."/>
            <person name="Freyhult E."/>
            <person name="Fulton L."/>
            <person name="Fulton R."/>
            <person name="Garcia A.C."/>
            <person name="Gardiner A."/>
            <person name="Garfield D.A."/>
            <person name="Garvin B.E."/>
            <person name="Gibson G."/>
            <person name="Gilbert D."/>
            <person name="Gnerre S."/>
            <person name="Godfrey J."/>
            <person name="Good R."/>
            <person name="Gotea V."/>
            <person name="Gravely B."/>
            <person name="Greenberg A.J."/>
            <person name="Griffiths-Jones S."/>
            <person name="Gross S."/>
            <person name="Guigo R."/>
            <person name="Gustafson E.A."/>
            <person name="Haerty W."/>
            <person name="Hahn M.W."/>
            <person name="Halligan D.L."/>
            <person name="Halpern A.L."/>
            <person name="Halter G.M."/>
            <person name="Han M.V."/>
            <person name="Heger A."/>
            <person name="Hillier L."/>
            <person name="Hinrichs A.S."/>
            <person name="Holmes I."/>
            <person name="Hoskins R.A."/>
            <person name="Hubisz M.J."/>
            <person name="Hultmark D."/>
            <person name="Huntley M.A."/>
            <person name="Jaffe D.B."/>
            <person name="Jagadeeshan S."/>
            <person name="Jeck W.R."/>
            <person name="Johnson J."/>
            <person name="Jones C.D."/>
            <person name="Jordan W.C."/>
            <person name="Karpen G.H."/>
            <person name="Kataoka E."/>
            <person name="Keightley P.D."/>
            <person name="Kheradpour P."/>
            <person name="Kirkness E.F."/>
            <person name="Koerich L.B."/>
            <person name="Kristiansen K."/>
            <person name="Kudrna D."/>
            <person name="Kulathinal R.J."/>
            <person name="Kumar S."/>
            <person name="Kwok R."/>
            <person name="Lander E."/>
            <person name="Langley C.H."/>
            <person name="Lapoint R."/>
            <person name="Lazzaro B.P."/>
            <person name="Lee S.J."/>
            <person name="Levesque L."/>
            <person name="Li R."/>
            <person name="Lin C.F."/>
            <person name="Lin M.F."/>
            <person name="Lindblad-Toh K."/>
            <person name="Llopart A."/>
            <person name="Long M."/>
            <person name="Low L."/>
            <person name="Lozovsky E."/>
            <person name="Lu J."/>
            <person name="Luo M."/>
            <person name="Machado C.A."/>
            <person name="Makalowski W."/>
            <person name="Marzo M."/>
            <person name="Matsuda M."/>
            <person name="Matzkin L."/>
            <person name="McAllister B."/>
            <person name="McBride C.S."/>
            <person name="McKernan B."/>
            <person name="McKernan K."/>
            <person name="Mendez-Lago M."/>
            <person name="Minx P."/>
            <person name="Mollenhauer M.U."/>
            <person name="Montooth K."/>
            <person name="Mount S.M."/>
            <person name="Mu X."/>
            <person name="Myers E."/>
            <person name="Negre B."/>
            <person name="Newfeld S."/>
            <person name="Nielsen R."/>
            <person name="Noor M.A."/>
            <person name="O'Grady P."/>
            <person name="Pachter L."/>
            <person name="Papaceit M."/>
            <person name="Parisi M.J."/>
            <person name="Parisi M."/>
            <person name="Parts L."/>
            <person name="Pedersen J.S."/>
            <person name="Pesole G."/>
            <person name="Phillippy A.M."/>
            <person name="Ponting C.P."/>
            <person name="Pop M."/>
            <person name="Porcelli D."/>
            <person name="Powell J.R."/>
            <person name="Prohaska S."/>
            <person name="Pruitt K."/>
            <person name="Puig M."/>
            <person name="Quesneville H."/>
            <person name="Ram K.R."/>
            <person name="Rand D."/>
            <person name="Rasmussen M.D."/>
            <person name="Reed L.K."/>
            <person name="Reenan R."/>
            <person name="Reily A."/>
            <person name="Remington K.A."/>
            <person name="Rieger T.T."/>
            <person name="Ritchie M.G."/>
            <person name="Robin C."/>
            <person name="Rogers Y.H."/>
            <person name="Rohde C."/>
            <person name="Rozas J."/>
            <person name="Rubenfield M.J."/>
            <person name="Ruiz A."/>
            <person name="Russo S."/>
            <person name="Salzberg S.L."/>
            <person name="Sanchez-Gracia A."/>
            <person name="Saranga D.J."/>
            <person name="Sato H."/>
            <person name="Schaeffer S.W."/>
            <person name="Schatz M.C."/>
            <person name="Schlenke T."/>
            <person name="Schwartz R."/>
            <person name="Segarra C."/>
            <person name="Singh R.S."/>
            <person name="Sirot L."/>
            <person name="Sirota M."/>
            <person name="Sisneros N.B."/>
            <person name="Smith C.D."/>
            <person name="Smith T.F."/>
            <person name="Spieth J."/>
            <person name="Stage D.E."/>
            <person name="Stark A."/>
            <person name="Stephan W."/>
            <person name="Strausberg R.L."/>
            <person name="Strempel S."/>
            <person name="Sturgill D."/>
            <person name="Sutton G."/>
            <person name="Sutton G.G."/>
            <person name="Tao W."/>
            <person name="Teichmann S."/>
            <person name="Tobari Y.N."/>
            <person name="Tomimura Y."/>
            <person name="Tsolas J.M."/>
            <person name="Valente V.L."/>
            <person name="Venter E."/>
            <person name="Venter J.C."/>
            <person name="Vicario S."/>
            <person name="Vieira F.G."/>
            <person name="Vilella A.J."/>
            <person name="Villasante A."/>
            <person name="Walenz B."/>
            <person name="Wang J."/>
            <person name="Wasserman M."/>
            <person name="Watts T."/>
            <person name="Wilson D."/>
            <person name="Wilson R.K."/>
            <person name="Wing R.A."/>
            <person name="Wolfner M.F."/>
            <person name="Wong A."/>
            <person name="Wong G.K."/>
            <person name="Wu C.I."/>
            <person name="Wu G."/>
            <person name="Yamamoto D."/>
            <person name="Yang H.P."/>
            <person name="Yang S.P."/>
            <person name="Yorke J.A."/>
            <person name="Yoshida K."/>
            <person name="Zdobnov E."/>
            <person name="Zhang P."/>
            <person name="Zhang Y."/>
            <person name="Zimin A.V."/>
            <person name="Baldwin J."/>
            <person name="Abdouelleil A."/>
            <person name="Abdulkadir J."/>
            <person name="Abebe A."/>
            <person name="Abera B."/>
            <person name="Abreu J."/>
            <person name="Acer S.C."/>
            <person name="Aftuck L."/>
            <person name="Alexander A."/>
            <person name="An P."/>
            <person name="Anderson E."/>
            <person name="Anderson S."/>
            <person name="Arachi H."/>
            <person name="Azer M."/>
            <person name="Bachantsang P."/>
            <person name="Barry A."/>
            <person name="Bayul T."/>
            <person name="Berlin A."/>
            <person name="Bessette D."/>
            <person name="Bloom T."/>
            <person name="Blye J."/>
            <person name="Boguslavskiy L."/>
            <person name="Bonnet C."/>
            <person name="Boukhgalter B."/>
            <person name="Bourzgui I."/>
            <person name="Brown A."/>
            <person name="Cahill P."/>
            <person name="Channer S."/>
            <person name="Cheshatsang Y."/>
            <person name="Chuda L."/>
            <person name="Citroen M."/>
            <person name="Collymore A."/>
            <person name="Cooke P."/>
            <person name="Costello M."/>
            <person name="D'Aco K."/>
            <person name="Daza R."/>
            <person name="De Haan G."/>
            <person name="DeGray S."/>
            <person name="DeMaso C."/>
            <person name="Dhargay N."/>
            <person name="Dooley K."/>
            <person name="Dooley E."/>
            <person name="Doricent M."/>
            <person name="Dorje P."/>
            <person name="Dorjee K."/>
            <person name="Dupes A."/>
            <person name="Elong R."/>
            <person name="Falk J."/>
            <person name="Farina A."/>
            <person name="Faro S."/>
            <person name="Ferguson D."/>
            <person name="Fisher S."/>
            <person name="Foley C.D."/>
            <person name="Franke A."/>
            <person name="Friedrich D."/>
            <person name="Gadbois L."/>
            <person name="Gearin G."/>
            <person name="Gearin C.R."/>
            <person name="Giannoukos G."/>
            <person name="Goode T."/>
            <person name="Graham J."/>
            <person name="Grandbois E."/>
            <person name="Grewal S."/>
            <person name="Gyaltsen K."/>
            <person name="Hafez N."/>
            <person name="Hagos B."/>
            <person name="Hall J."/>
            <person name="Henson C."/>
            <person name="Hollinger A."/>
            <person name="Honan T."/>
            <person name="Huard M.D."/>
            <person name="Hughes L."/>
            <person name="Hurhula B."/>
            <person name="Husby M.E."/>
            <person name="Kamat A."/>
            <person name="Kanga B."/>
            <person name="Kashin S."/>
            <person name="Khazanovich D."/>
            <person name="Kisner P."/>
            <person name="Lance K."/>
            <person name="Lara M."/>
            <person name="Lee W."/>
            <person name="Lennon N."/>
            <person name="Letendre F."/>
            <person name="LeVine R."/>
            <person name="Lipovsky A."/>
            <person name="Liu X."/>
            <person name="Liu J."/>
            <person name="Liu S."/>
            <person name="Lokyitsang T."/>
            <person name="Lokyitsang Y."/>
            <person name="Lubonja R."/>
            <person name="Lui A."/>
            <person name="MacDonald P."/>
            <person name="Magnisalis V."/>
            <person name="Maru K."/>
            <person name="Matthews C."/>
            <person name="McCusker W."/>
            <person name="McDonough S."/>
            <person name="Mehta T."/>
            <person name="Meldrim J."/>
            <person name="Meneus L."/>
            <person name="Mihai O."/>
            <person name="Mihalev A."/>
            <person name="Mihova T."/>
            <person name="Mittelman R."/>
            <person name="Mlenga V."/>
            <person name="Montmayeur A."/>
            <person name="Mulrain L."/>
            <person name="Navidi A."/>
            <person name="Naylor J."/>
            <person name="Negash T."/>
            <person name="Nguyen T."/>
            <person name="Nguyen N."/>
            <person name="Nicol R."/>
            <person name="Norbu C."/>
            <person name="Norbu N."/>
            <person name="Novod N."/>
            <person name="O'Neill B."/>
            <person name="Osman S."/>
            <person name="Markiewicz E."/>
            <person name="Oyono O.L."/>
            <person name="Patti C."/>
            <person name="Phunkhang P."/>
            <person name="Pierre F."/>
            <person name="Priest M."/>
            <person name="Raghuraman S."/>
            <person name="Rege F."/>
            <person name="Reyes R."/>
            <person name="Rise C."/>
            <person name="Rogov P."/>
            <person name="Ross K."/>
            <person name="Ryan E."/>
            <person name="Settipalli S."/>
            <person name="Shea T."/>
            <person name="Sherpa N."/>
            <person name="Shi L."/>
            <person name="Shih D."/>
            <person name="Sparrow T."/>
            <person name="Spaulding J."/>
            <person name="Stalker J."/>
            <person name="Stange-Thomann N."/>
            <person name="Stavropoulos S."/>
            <person name="Stone C."/>
            <person name="Strader C."/>
            <person name="Tesfaye S."/>
            <person name="Thomson T."/>
            <person name="Thoulutsang Y."/>
            <person name="Thoulutsang D."/>
            <person name="Topham K."/>
            <person name="Topping I."/>
            <person name="Tsamla T."/>
            <person name="Vassiliev H."/>
            <person name="Vo A."/>
            <person name="Wangchuk T."/>
            <person name="Wangdi T."/>
            <person name="Weiand M."/>
            <person name="Wilkinson J."/>
            <person name="Wilson A."/>
            <person name="Yadav S."/>
            <person name="Young G."/>
            <person name="Yu Q."/>
            <person name="Zembek L."/>
            <person name="Zhong D."/>
            <person name="Zimmer A."/>
            <person name="Zwirko Z."/>
            <person name="Jaffe D.B."/>
            <person name="Alvarez P."/>
            <person name="Brockman W."/>
            <person name="Butler J."/>
            <person name="Chin C."/>
            <person name="Gnerre S."/>
            <person name="Grabherr M."/>
            <person name="Kleber M."/>
            <person name="Mauceli E."/>
            <person name="MacCallum I."/>
        </authorList>
    </citation>
    <scope>NUCLEOTIDE SEQUENCE [LARGE SCALE GENOMIC DNA]</scope>
    <source>
        <strain evidence="6">Tai18E2 / Tucson 14021-0261.01</strain>
    </source>
</reference>
<name>B4PAU8_DROYA</name>
<keyword evidence="6" id="KW-1185">Reference proteome</keyword>
<dbReference type="InterPro" id="IPR035940">
    <property type="entry name" value="CAP_sf"/>
</dbReference>